<reference evidence="2" key="2">
    <citation type="submission" date="2021-04" db="EMBL/GenBank/DDBJ databases">
        <authorList>
            <person name="Gilroy R."/>
        </authorList>
    </citation>
    <scope>NUCLEOTIDE SEQUENCE</scope>
    <source>
        <strain evidence="2">ChiHcolR34-3080</strain>
    </source>
</reference>
<protein>
    <submittedName>
        <fullName evidence="2">Uncharacterized protein</fullName>
    </submittedName>
</protein>
<name>A0A9D1QCZ3_9FIRM</name>
<evidence type="ECO:0000313" key="3">
    <source>
        <dbReference type="Proteomes" id="UP000823933"/>
    </source>
</evidence>
<dbReference type="AlphaFoldDB" id="A0A9D1QCZ3"/>
<feature type="region of interest" description="Disordered" evidence="1">
    <location>
        <begin position="1"/>
        <end position="51"/>
    </location>
</feature>
<proteinExistence type="predicted"/>
<comment type="caution">
    <text evidence="2">The sequence shown here is derived from an EMBL/GenBank/DDBJ whole genome shotgun (WGS) entry which is preliminary data.</text>
</comment>
<dbReference type="Proteomes" id="UP000823933">
    <property type="component" value="Unassembled WGS sequence"/>
</dbReference>
<organism evidence="2 3">
    <name type="scientific">Candidatus Faecalibacterium intestinigallinarum</name>
    <dbReference type="NCBI Taxonomy" id="2838581"/>
    <lineage>
        <taxon>Bacteria</taxon>
        <taxon>Bacillati</taxon>
        <taxon>Bacillota</taxon>
        <taxon>Clostridia</taxon>
        <taxon>Eubacteriales</taxon>
        <taxon>Oscillospiraceae</taxon>
        <taxon>Faecalibacterium</taxon>
    </lineage>
</organism>
<feature type="compositionally biased region" description="Basic residues" evidence="1">
    <location>
        <begin position="1"/>
        <end position="14"/>
    </location>
</feature>
<sequence>MKRLRPVRRWKKPARPAPPAPRPADPAALDNPYAPCYRPARSLAGLRKNTK</sequence>
<accession>A0A9D1QCZ3</accession>
<dbReference type="EMBL" id="DXHQ01000117">
    <property type="protein sequence ID" value="HIW09716.1"/>
    <property type="molecule type" value="Genomic_DNA"/>
</dbReference>
<evidence type="ECO:0000256" key="1">
    <source>
        <dbReference type="SAM" id="MobiDB-lite"/>
    </source>
</evidence>
<feature type="compositionally biased region" description="Pro residues" evidence="1">
    <location>
        <begin position="15"/>
        <end position="24"/>
    </location>
</feature>
<reference evidence="2" key="1">
    <citation type="journal article" date="2021" name="PeerJ">
        <title>Extensive microbial diversity within the chicken gut microbiome revealed by metagenomics and culture.</title>
        <authorList>
            <person name="Gilroy R."/>
            <person name="Ravi A."/>
            <person name="Getino M."/>
            <person name="Pursley I."/>
            <person name="Horton D.L."/>
            <person name="Alikhan N.F."/>
            <person name="Baker D."/>
            <person name="Gharbi K."/>
            <person name="Hall N."/>
            <person name="Watson M."/>
            <person name="Adriaenssens E.M."/>
            <person name="Foster-Nyarko E."/>
            <person name="Jarju S."/>
            <person name="Secka A."/>
            <person name="Antonio M."/>
            <person name="Oren A."/>
            <person name="Chaudhuri R.R."/>
            <person name="La Ragione R."/>
            <person name="Hildebrand F."/>
            <person name="Pallen M.J."/>
        </authorList>
    </citation>
    <scope>NUCLEOTIDE SEQUENCE</scope>
    <source>
        <strain evidence="2">ChiHcolR34-3080</strain>
    </source>
</reference>
<evidence type="ECO:0000313" key="2">
    <source>
        <dbReference type="EMBL" id="HIW09716.1"/>
    </source>
</evidence>
<gene>
    <name evidence="2" type="ORF">H9890_10000</name>
</gene>